<dbReference type="Gene3D" id="1.10.10.2910">
    <property type="match status" value="1"/>
</dbReference>
<evidence type="ECO:0000256" key="2">
    <source>
        <dbReference type="SAM" id="MobiDB-lite"/>
    </source>
</evidence>
<sequence length="379" mass="41860">MGTVTDLDSRASRSPLSTGRGAVAATLTATRERRGLTAKQVADALGRSPSYVSRAESGDGSISGADLTLWAQVLDVTEELLCTVLPQEPPEGVHFRSQAVTKRLQDRLIQHANFAGWMLNRLHEDTLATAVHPRSVPQLDVDLLDEGPEEAAQLVRKAWRLHGPVSDVAGLLESAGIMILPMPSDVDKVDAISVRTTGPVTAVILLNPDTPEDRQRHTLAHELGHLVMDELSGVSLGLKEIENRADRFAAEFLAPYGSLRDELRGITPARIDALDDLRRRWGVSLSALVRRAHVHADITESQYRYWFRTLNARNLLRDKRRSTYPVRPQAAAEFLTSLRSSRYAVADIAAITATRPRELQDVFGDSWPFPRLRPQLSSV</sequence>
<dbReference type="AlphaFoldDB" id="A0A1H1AET2"/>
<dbReference type="InterPro" id="IPR010982">
    <property type="entry name" value="Lambda_DNA-bd_dom_sf"/>
</dbReference>
<evidence type="ECO:0000313" key="5">
    <source>
        <dbReference type="Proteomes" id="UP000183053"/>
    </source>
</evidence>
<evidence type="ECO:0000256" key="1">
    <source>
        <dbReference type="ARBA" id="ARBA00007227"/>
    </source>
</evidence>
<dbReference type="GO" id="GO:0003677">
    <property type="term" value="F:DNA binding"/>
    <property type="evidence" value="ECO:0007669"/>
    <property type="project" value="InterPro"/>
</dbReference>
<organism evidence="4 5">
    <name type="scientific">Tsukamurella pulmonis</name>
    <dbReference type="NCBI Taxonomy" id="47312"/>
    <lineage>
        <taxon>Bacteria</taxon>
        <taxon>Bacillati</taxon>
        <taxon>Actinomycetota</taxon>
        <taxon>Actinomycetes</taxon>
        <taxon>Mycobacteriales</taxon>
        <taxon>Tsukamurellaceae</taxon>
        <taxon>Tsukamurella</taxon>
    </lineage>
</organism>
<comment type="similarity">
    <text evidence="1">Belongs to the short-chain fatty acyl-CoA assimilation regulator (ScfR) family.</text>
</comment>
<dbReference type="SUPFAM" id="SSF47413">
    <property type="entry name" value="lambda repressor-like DNA-binding domains"/>
    <property type="match status" value="1"/>
</dbReference>
<keyword evidence="5" id="KW-1185">Reference proteome</keyword>
<dbReference type="OrthoDB" id="9794834at2"/>
<reference evidence="5" key="1">
    <citation type="submission" date="2016-10" db="EMBL/GenBank/DDBJ databases">
        <authorList>
            <person name="Varghese N."/>
            <person name="Submissions S."/>
        </authorList>
    </citation>
    <scope>NUCLEOTIDE SEQUENCE [LARGE SCALE GENOMIC DNA]</scope>
    <source>
        <strain evidence="5">DSM 44142</strain>
    </source>
</reference>
<proteinExistence type="inferred from homology"/>
<dbReference type="SMART" id="SM00530">
    <property type="entry name" value="HTH_XRE"/>
    <property type="match status" value="1"/>
</dbReference>
<dbReference type="InterPro" id="IPR010359">
    <property type="entry name" value="IrrE_HExxH"/>
</dbReference>
<dbReference type="PANTHER" id="PTHR43236:SF1">
    <property type="entry name" value="BLL7220 PROTEIN"/>
    <property type="match status" value="1"/>
</dbReference>
<evidence type="ECO:0000259" key="3">
    <source>
        <dbReference type="PROSITE" id="PS50943"/>
    </source>
</evidence>
<dbReference type="Pfam" id="PF06114">
    <property type="entry name" value="Peptidase_M78"/>
    <property type="match status" value="1"/>
</dbReference>
<dbReference type="InterPro" id="IPR001387">
    <property type="entry name" value="Cro/C1-type_HTH"/>
</dbReference>
<gene>
    <name evidence="4" type="ORF">SAMN04489765_0186</name>
</gene>
<dbReference type="CDD" id="cd00093">
    <property type="entry name" value="HTH_XRE"/>
    <property type="match status" value="1"/>
</dbReference>
<dbReference type="EMBL" id="FNLF01000002">
    <property type="protein sequence ID" value="SDQ38090.1"/>
    <property type="molecule type" value="Genomic_DNA"/>
</dbReference>
<accession>A0A1H1AET2</accession>
<feature type="domain" description="HTH cro/C1-type" evidence="3">
    <location>
        <begin position="27"/>
        <end position="81"/>
    </location>
</feature>
<dbReference type="Pfam" id="PF13560">
    <property type="entry name" value="HTH_31"/>
    <property type="match status" value="1"/>
</dbReference>
<dbReference type="Proteomes" id="UP000183053">
    <property type="component" value="Unassembled WGS sequence"/>
</dbReference>
<dbReference type="InterPro" id="IPR052345">
    <property type="entry name" value="Rad_response_metalloprotease"/>
</dbReference>
<protein>
    <submittedName>
        <fullName evidence="4">Zn-dependent peptidase ImmA, M78 family</fullName>
    </submittedName>
</protein>
<name>A0A1H1AET2_9ACTN</name>
<evidence type="ECO:0000313" key="4">
    <source>
        <dbReference type="EMBL" id="SDQ38090.1"/>
    </source>
</evidence>
<dbReference type="PANTHER" id="PTHR43236">
    <property type="entry name" value="ANTITOXIN HIGA1"/>
    <property type="match status" value="1"/>
</dbReference>
<dbReference type="STRING" id="47312.SAMN04489765_0186"/>
<dbReference type="Gene3D" id="1.10.260.40">
    <property type="entry name" value="lambda repressor-like DNA-binding domains"/>
    <property type="match status" value="1"/>
</dbReference>
<dbReference type="PROSITE" id="PS50943">
    <property type="entry name" value="HTH_CROC1"/>
    <property type="match status" value="1"/>
</dbReference>
<dbReference type="RefSeq" id="WP_082756331.1">
    <property type="nucleotide sequence ID" value="NZ_FNLF01000002.1"/>
</dbReference>
<feature type="region of interest" description="Disordered" evidence="2">
    <location>
        <begin position="1"/>
        <end position="22"/>
    </location>
</feature>